<feature type="transmembrane region" description="Helical" evidence="9">
    <location>
        <begin position="153"/>
        <end position="170"/>
    </location>
</feature>
<evidence type="ECO:0000313" key="11">
    <source>
        <dbReference type="EMBL" id="QEJ97578.1"/>
    </source>
</evidence>
<dbReference type="AlphaFoldDB" id="A0A0B7GZJ1"/>
<keyword evidence="8 9" id="KW-0472">Membrane</keyword>
<dbReference type="GO" id="GO:0016020">
    <property type="term" value="C:membrane"/>
    <property type="evidence" value="ECO:0007669"/>
    <property type="project" value="UniProtKB-SubCell"/>
</dbReference>
<comment type="pathway">
    <text evidence="2">Quinol/quinone metabolism; menaquinone biosynthesis.</text>
</comment>
<dbReference type="GO" id="GO:0042371">
    <property type="term" value="P:vitamin K biosynthetic process"/>
    <property type="evidence" value="ECO:0007669"/>
    <property type="project" value="TreeGrafter"/>
</dbReference>
<evidence type="ECO:0000256" key="3">
    <source>
        <dbReference type="ARBA" id="ARBA00022428"/>
    </source>
</evidence>
<evidence type="ECO:0000313" key="10">
    <source>
        <dbReference type="EMBL" id="CEM62410.1"/>
    </source>
</evidence>
<reference evidence="12" key="2">
    <citation type="submission" date="2015-01" db="EMBL/GenBank/DDBJ databases">
        <authorList>
            <person name="Manzoor Shahid"/>
            <person name="Zubair Saima"/>
        </authorList>
    </citation>
    <scope>NUCLEOTIDE SEQUENCE [LARGE SCALE GENOMIC DNA]</scope>
    <source>
        <strain evidence="12">V1</strain>
    </source>
</reference>
<evidence type="ECO:0000256" key="1">
    <source>
        <dbReference type="ARBA" id="ARBA00004141"/>
    </source>
</evidence>
<evidence type="ECO:0000256" key="9">
    <source>
        <dbReference type="SAM" id="Phobius"/>
    </source>
</evidence>
<dbReference type="Pfam" id="PF01040">
    <property type="entry name" value="UbiA"/>
    <property type="match status" value="1"/>
</dbReference>
<dbReference type="InterPro" id="IPR000537">
    <property type="entry name" value="UbiA_prenyltransferase"/>
</dbReference>
<feature type="transmembrane region" description="Helical" evidence="9">
    <location>
        <begin position="127"/>
        <end position="146"/>
    </location>
</feature>
<dbReference type="CDD" id="cd13962">
    <property type="entry name" value="PT_UbiA_UBIAD1"/>
    <property type="match status" value="1"/>
</dbReference>
<dbReference type="PANTHER" id="PTHR13929:SF0">
    <property type="entry name" value="UBIA PRENYLTRANSFERASE DOMAIN-CONTAINING PROTEIN 1"/>
    <property type="match status" value="1"/>
</dbReference>
<evidence type="ECO:0000313" key="13">
    <source>
        <dbReference type="Proteomes" id="UP000323594"/>
    </source>
</evidence>
<feature type="transmembrane region" description="Helical" evidence="9">
    <location>
        <begin position="212"/>
        <end position="232"/>
    </location>
</feature>
<keyword evidence="3" id="KW-0474">Menaquinone biosynthesis</keyword>
<dbReference type="EC" id="2.5.1.74" evidence="11"/>
<gene>
    <name evidence="11" type="ORF">FUT82_05890</name>
    <name evidence="10" type="ORF">TPHV1_320013</name>
</gene>
<dbReference type="PIRSF" id="PIRSF005355">
    <property type="entry name" value="UBIAD1"/>
    <property type="match status" value="1"/>
</dbReference>
<dbReference type="EMBL" id="CP042817">
    <property type="protein sequence ID" value="QEJ97578.1"/>
    <property type="molecule type" value="Genomic_DNA"/>
</dbReference>
<keyword evidence="6 9" id="KW-0812">Transmembrane</keyword>
<dbReference type="GO" id="GO:0009234">
    <property type="term" value="P:menaquinone biosynthetic process"/>
    <property type="evidence" value="ECO:0007669"/>
    <property type="project" value="UniProtKB-UniPathway"/>
</dbReference>
<evidence type="ECO:0000313" key="12">
    <source>
        <dbReference type="Proteomes" id="UP000042527"/>
    </source>
</evidence>
<dbReference type="UniPathway" id="UPA00079"/>
<dbReference type="RefSeq" id="WP_081718812.1">
    <property type="nucleotide sequence ID" value="NZ_CDNC01000026.1"/>
</dbReference>
<evidence type="ECO:0000256" key="6">
    <source>
        <dbReference type="ARBA" id="ARBA00022692"/>
    </source>
</evidence>
<dbReference type="NCBIfam" id="NF004752">
    <property type="entry name" value="PRK06080.1-4"/>
    <property type="match status" value="1"/>
</dbReference>
<organism evidence="10 12">
    <name type="scientific">Treponema phagedenis</name>
    <dbReference type="NCBI Taxonomy" id="162"/>
    <lineage>
        <taxon>Bacteria</taxon>
        <taxon>Pseudomonadati</taxon>
        <taxon>Spirochaetota</taxon>
        <taxon>Spirochaetia</taxon>
        <taxon>Spirochaetales</taxon>
        <taxon>Treponemataceae</taxon>
        <taxon>Treponema</taxon>
    </lineage>
</organism>
<keyword evidence="4" id="KW-1003">Cell membrane</keyword>
<evidence type="ECO:0000256" key="4">
    <source>
        <dbReference type="ARBA" id="ARBA00022475"/>
    </source>
</evidence>
<dbReference type="GeneID" id="57753870"/>
<evidence type="ECO:0000256" key="8">
    <source>
        <dbReference type="ARBA" id="ARBA00023136"/>
    </source>
</evidence>
<sequence length="342" mass="37758">MAVKPERKTGESPSKEKAEIFRFDLLSSLRKKAIISGMRLAVFLELVEIKAKTASFFPFLLGVFFAFYHFGALDIPTALLLYLAMFLFNMLVDALDNYMDYHRAQKGHDYKTKTNIIGRENLSPTHILLLIVVLFILSAGIGLCLVAKTGLPLLYLGMFSFLVGITYSAGPLPISSTPLGEVFSGFTMGFCIPLITVYVCTKTTAIFSAAQLARILFACIPNICAIAALMLANNIGDLQEDIINLRYTLPYYIGKPKALGLLKLLYLGSFFAFVMGAVIKIYPLTMLASVLFLPLILKNAAAFRAHPNKQTGFIAAVKNLFIISLIQSLLFLIGLCVEKFIF</sequence>
<dbReference type="OrthoDB" id="9767568at2"/>
<reference evidence="11 13" key="3">
    <citation type="submission" date="2019-08" db="EMBL/GenBank/DDBJ databases">
        <authorList>
            <person name="Kuhnert P."/>
        </authorList>
    </citation>
    <scope>NUCLEOTIDE SEQUENCE [LARGE SCALE GENOMIC DNA]</scope>
    <source>
        <strain evidence="11 13">B36.5</strain>
    </source>
</reference>
<evidence type="ECO:0000256" key="7">
    <source>
        <dbReference type="ARBA" id="ARBA00022989"/>
    </source>
</evidence>
<dbReference type="Gene3D" id="1.10.357.140">
    <property type="entry name" value="UbiA prenyltransferase"/>
    <property type="match status" value="1"/>
</dbReference>
<keyword evidence="12" id="KW-1185">Reference proteome</keyword>
<dbReference type="Proteomes" id="UP000042527">
    <property type="component" value="Unassembled WGS sequence"/>
</dbReference>
<dbReference type="Proteomes" id="UP000323594">
    <property type="component" value="Chromosome"/>
</dbReference>
<name>A0A0B7GZJ1_TREPH</name>
<dbReference type="InterPro" id="IPR026046">
    <property type="entry name" value="UBIAD1"/>
</dbReference>
<feature type="transmembrane region" description="Helical" evidence="9">
    <location>
        <begin position="264"/>
        <end position="297"/>
    </location>
</feature>
<feature type="transmembrane region" description="Helical" evidence="9">
    <location>
        <begin position="317"/>
        <end position="341"/>
    </location>
</feature>
<reference evidence="10" key="1">
    <citation type="submission" date="2015-01" db="EMBL/GenBank/DDBJ databases">
        <authorList>
            <person name="Xiang T."/>
            <person name="Song Y."/>
            <person name="Huang L."/>
            <person name="Wang B."/>
            <person name="Wu P."/>
        </authorList>
    </citation>
    <scope>NUCLEOTIDE SEQUENCE [LARGE SCALE GENOMIC DNA]</scope>
    <source>
        <strain evidence="10">V1</strain>
    </source>
</reference>
<proteinExistence type="predicted"/>
<dbReference type="EMBL" id="CDNC01000026">
    <property type="protein sequence ID" value="CEM62410.1"/>
    <property type="molecule type" value="Genomic_DNA"/>
</dbReference>
<dbReference type="InterPro" id="IPR044878">
    <property type="entry name" value="UbiA_sf"/>
</dbReference>
<comment type="subcellular location">
    <subcellularLocation>
        <location evidence="1">Membrane</location>
        <topology evidence="1">Multi-pass membrane protein</topology>
    </subcellularLocation>
</comment>
<keyword evidence="5 10" id="KW-0808">Transferase</keyword>
<evidence type="ECO:0000256" key="5">
    <source>
        <dbReference type="ARBA" id="ARBA00022679"/>
    </source>
</evidence>
<evidence type="ECO:0000256" key="2">
    <source>
        <dbReference type="ARBA" id="ARBA00004863"/>
    </source>
</evidence>
<accession>A0A0B7GZJ1</accession>
<protein>
    <submittedName>
        <fullName evidence="11">1,4-dihydroxy-2-naphthoate polyprenyltransferase</fullName>
        <ecNumber evidence="11">2.5.1.74</ecNumber>
    </submittedName>
    <submittedName>
        <fullName evidence="10">Putative 1,4-dihydroxy-2-naphthoate octaprenyltransferase</fullName>
    </submittedName>
</protein>
<dbReference type="GO" id="GO:0046428">
    <property type="term" value="F:1,4-dihydroxy-2-naphthoate polyprenyltransferase activity"/>
    <property type="evidence" value="ECO:0007669"/>
    <property type="project" value="UniProtKB-EC"/>
</dbReference>
<dbReference type="PANTHER" id="PTHR13929">
    <property type="entry name" value="1,4-DIHYDROXY-2-NAPHTHOATE OCTAPRENYLTRANSFERASE"/>
    <property type="match status" value="1"/>
</dbReference>
<feature type="transmembrane region" description="Helical" evidence="9">
    <location>
        <begin position="59"/>
        <end position="88"/>
    </location>
</feature>
<keyword evidence="7 9" id="KW-1133">Transmembrane helix</keyword>
<feature type="transmembrane region" description="Helical" evidence="9">
    <location>
        <begin position="182"/>
        <end position="200"/>
    </location>
</feature>